<sequence length="214" mass="21824">MTTDGGIVVTGTGGVDVQPDVVHADLGVTVSGPDLSEVLPTAEQGLARIRDGLLARGVDRSDLRTTQTSIWHEDRTTDTGEPAPSRVHVRLGLRAVLRDVGASGGQVHAALADGGPVARIDSLTFGISEPAQAQAQARAAAFADARRRAEQYADLAGRALGAVVAVHEGGSDVVPGMPKARAFAAAASMPVEGGEQTVGASVTVHWDWADGPGA</sequence>
<reference evidence="1 2" key="1">
    <citation type="submission" date="2021-04" db="EMBL/GenBank/DDBJ databases">
        <title>Ruania sp. nov., isolated from sandy soil of mangrove forest.</title>
        <authorList>
            <person name="Ge X."/>
            <person name="Huang R."/>
            <person name="Liu W."/>
        </authorList>
    </citation>
    <scope>NUCLEOTIDE SEQUENCE [LARGE SCALE GENOMIC DNA]</scope>
    <source>
        <strain evidence="1 2">N2-46</strain>
    </source>
</reference>
<evidence type="ECO:0000313" key="2">
    <source>
        <dbReference type="Proteomes" id="UP000826651"/>
    </source>
</evidence>
<dbReference type="InterPro" id="IPR007497">
    <property type="entry name" value="SIMPL/DUF541"/>
</dbReference>
<dbReference type="PANTHER" id="PTHR34387">
    <property type="entry name" value="SLR1258 PROTEIN"/>
    <property type="match status" value="1"/>
</dbReference>
<dbReference type="EMBL" id="JAGSHT010000010">
    <property type="protein sequence ID" value="MBZ2196669.1"/>
    <property type="molecule type" value="Genomic_DNA"/>
</dbReference>
<keyword evidence="2" id="KW-1185">Reference proteome</keyword>
<dbReference type="PANTHER" id="PTHR34387:SF1">
    <property type="entry name" value="PERIPLASMIC IMMUNOGENIC PROTEIN"/>
    <property type="match status" value="1"/>
</dbReference>
<dbReference type="Pfam" id="PF04402">
    <property type="entry name" value="SIMPL"/>
    <property type="match status" value="1"/>
</dbReference>
<dbReference type="Proteomes" id="UP000826651">
    <property type="component" value="Unassembled WGS sequence"/>
</dbReference>
<dbReference type="Gene3D" id="3.30.70.2970">
    <property type="entry name" value="Protein of unknown function (DUF541), domain 2"/>
    <property type="match status" value="1"/>
</dbReference>
<dbReference type="RefSeq" id="WP_223405731.1">
    <property type="nucleotide sequence ID" value="NZ_JAGSHT010000010.1"/>
</dbReference>
<dbReference type="Gene3D" id="3.30.110.170">
    <property type="entry name" value="Protein of unknown function (DUF541), domain 1"/>
    <property type="match status" value="1"/>
</dbReference>
<dbReference type="InterPro" id="IPR052022">
    <property type="entry name" value="26kDa_periplasmic_antigen"/>
</dbReference>
<accession>A0ABS7S8J0</accession>
<proteinExistence type="predicted"/>
<gene>
    <name evidence="1" type="ORF">KCQ71_10925</name>
</gene>
<name>A0ABS7S8J0_9MICO</name>
<protein>
    <submittedName>
        <fullName evidence="1">SIMPL domain-containing protein</fullName>
    </submittedName>
</protein>
<comment type="caution">
    <text evidence="1">The sequence shown here is derived from an EMBL/GenBank/DDBJ whole genome shotgun (WGS) entry which is preliminary data.</text>
</comment>
<organism evidence="1 2">
    <name type="scientific">Occultella gossypii</name>
    <dbReference type="NCBI Taxonomy" id="2800820"/>
    <lineage>
        <taxon>Bacteria</taxon>
        <taxon>Bacillati</taxon>
        <taxon>Actinomycetota</taxon>
        <taxon>Actinomycetes</taxon>
        <taxon>Micrococcales</taxon>
        <taxon>Ruaniaceae</taxon>
        <taxon>Occultella</taxon>
    </lineage>
</organism>
<evidence type="ECO:0000313" key="1">
    <source>
        <dbReference type="EMBL" id="MBZ2196669.1"/>
    </source>
</evidence>